<proteinExistence type="predicted"/>
<evidence type="ECO:0000313" key="3">
    <source>
        <dbReference type="EMBL" id="MBJ3776238.1"/>
    </source>
</evidence>
<dbReference type="InterPro" id="IPR013096">
    <property type="entry name" value="Cupin_2"/>
</dbReference>
<dbReference type="RefSeq" id="WP_198882112.1">
    <property type="nucleotide sequence ID" value="NZ_JAEKJA010000007.1"/>
</dbReference>
<comment type="caution">
    <text evidence="3">The sequence shown here is derived from an EMBL/GenBank/DDBJ whole genome shotgun (WGS) entry which is preliminary data.</text>
</comment>
<keyword evidence="4" id="KW-1185">Reference proteome</keyword>
<dbReference type="InterPro" id="IPR011051">
    <property type="entry name" value="RmlC_Cupin_sf"/>
</dbReference>
<reference evidence="3" key="1">
    <citation type="submission" date="2020-12" db="EMBL/GenBank/DDBJ databases">
        <title>Bacterial taxonomy.</title>
        <authorList>
            <person name="Pan X."/>
        </authorList>
    </citation>
    <scope>NUCLEOTIDE SEQUENCE</scope>
    <source>
        <strain evidence="3">B2012</strain>
    </source>
</reference>
<evidence type="ECO:0000313" key="4">
    <source>
        <dbReference type="Proteomes" id="UP000609531"/>
    </source>
</evidence>
<keyword evidence="1" id="KW-0479">Metal-binding</keyword>
<dbReference type="PANTHER" id="PTHR35848:SF6">
    <property type="entry name" value="CUPIN TYPE-2 DOMAIN-CONTAINING PROTEIN"/>
    <property type="match status" value="1"/>
</dbReference>
<organism evidence="3 4">
    <name type="scientific">Acuticoccus mangrovi</name>
    <dbReference type="NCBI Taxonomy" id="2796142"/>
    <lineage>
        <taxon>Bacteria</taxon>
        <taxon>Pseudomonadati</taxon>
        <taxon>Pseudomonadota</taxon>
        <taxon>Alphaproteobacteria</taxon>
        <taxon>Hyphomicrobiales</taxon>
        <taxon>Amorphaceae</taxon>
        <taxon>Acuticoccus</taxon>
    </lineage>
</organism>
<dbReference type="GO" id="GO:0046872">
    <property type="term" value="F:metal ion binding"/>
    <property type="evidence" value="ECO:0007669"/>
    <property type="project" value="UniProtKB-KW"/>
</dbReference>
<name>A0A934IGW8_9HYPH</name>
<dbReference type="Gene3D" id="2.60.120.10">
    <property type="entry name" value="Jelly Rolls"/>
    <property type="match status" value="1"/>
</dbReference>
<dbReference type="Proteomes" id="UP000609531">
    <property type="component" value="Unassembled WGS sequence"/>
</dbReference>
<dbReference type="EMBL" id="JAEKJA010000007">
    <property type="protein sequence ID" value="MBJ3776238.1"/>
    <property type="molecule type" value="Genomic_DNA"/>
</dbReference>
<dbReference type="PANTHER" id="PTHR35848">
    <property type="entry name" value="OXALATE-BINDING PROTEIN"/>
    <property type="match status" value="1"/>
</dbReference>
<protein>
    <submittedName>
        <fullName evidence="3">Cupin domain-containing protein</fullName>
    </submittedName>
</protein>
<dbReference type="InterPro" id="IPR051610">
    <property type="entry name" value="GPI/OXD"/>
</dbReference>
<sequence>MKPCIRNVDDVDWKDWEDPLHGTLRGVRWAEVMSAGGRLALGAMEIGPGEALPWHHHAAEEIYHVITGTGRLTVDGEVHQLKPGTTAFIPADAWHLTEAHRRGRLRVLFFFPDRPLREVDYHFDPTDRLAA</sequence>
<dbReference type="AlphaFoldDB" id="A0A934IGW8"/>
<accession>A0A934IGW8</accession>
<dbReference type="SUPFAM" id="SSF51182">
    <property type="entry name" value="RmlC-like cupins"/>
    <property type="match status" value="1"/>
</dbReference>
<dbReference type="Pfam" id="PF07883">
    <property type="entry name" value="Cupin_2"/>
    <property type="match status" value="1"/>
</dbReference>
<evidence type="ECO:0000259" key="2">
    <source>
        <dbReference type="Pfam" id="PF07883"/>
    </source>
</evidence>
<dbReference type="InterPro" id="IPR014710">
    <property type="entry name" value="RmlC-like_jellyroll"/>
</dbReference>
<feature type="domain" description="Cupin type-2" evidence="2">
    <location>
        <begin position="44"/>
        <end position="110"/>
    </location>
</feature>
<evidence type="ECO:0000256" key="1">
    <source>
        <dbReference type="ARBA" id="ARBA00022723"/>
    </source>
</evidence>
<gene>
    <name evidence="3" type="ORF">JCR33_11095</name>
</gene>